<feature type="transmembrane region" description="Helical" evidence="6">
    <location>
        <begin position="7"/>
        <end position="27"/>
    </location>
</feature>
<name>A0A1F6FMP2_9BACT</name>
<dbReference type="STRING" id="1798561.A3B87_00285"/>
<evidence type="ECO:0000256" key="2">
    <source>
        <dbReference type="ARBA" id="ARBA00022729"/>
    </source>
</evidence>
<keyword evidence="6" id="KW-0812">Transmembrane</keyword>
<keyword evidence="6" id="KW-0472">Membrane</keyword>
<keyword evidence="5" id="KW-0676">Redox-active center</keyword>
<evidence type="ECO:0000256" key="5">
    <source>
        <dbReference type="ARBA" id="ARBA00023284"/>
    </source>
</evidence>
<keyword evidence="4" id="KW-1015">Disulfide bond</keyword>
<dbReference type="InterPro" id="IPR036249">
    <property type="entry name" value="Thioredoxin-like_sf"/>
</dbReference>
<gene>
    <name evidence="8" type="ORF">A3B87_00285</name>
</gene>
<feature type="domain" description="Thioredoxin" evidence="7">
    <location>
        <begin position="14"/>
        <end position="232"/>
    </location>
</feature>
<organism evidence="8 9">
    <name type="scientific">Candidatus Kuenenbacteria bacterium RIFCSPHIGHO2_02_FULL_39_13</name>
    <dbReference type="NCBI Taxonomy" id="1798561"/>
    <lineage>
        <taxon>Bacteria</taxon>
        <taxon>Candidatus Kueneniibacteriota</taxon>
    </lineage>
</organism>
<dbReference type="InterPro" id="IPR012336">
    <property type="entry name" value="Thioredoxin-like_fold"/>
</dbReference>
<keyword evidence="2" id="KW-0732">Signal</keyword>
<evidence type="ECO:0000313" key="8">
    <source>
        <dbReference type="EMBL" id="OGG87122.1"/>
    </source>
</evidence>
<dbReference type="SUPFAM" id="SSF52833">
    <property type="entry name" value="Thioredoxin-like"/>
    <property type="match status" value="1"/>
</dbReference>
<keyword evidence="6" id="KW-1133">Transmembrane helix</keyword>
<dbReference type="GO" id="GO:0016491">
    <property type="term" value="F:oxidoreductase activity"/>
    <property type="evidence" value="ECO:0007669"/>
    <property type="project" value="UniProtKB-KW"/>
</dbReference>
<evidence type="ECO:0000256" key="3">
    <source>
        <dbReference type="ARBA" id="ARBA00023002"/>
    </source>
</evidence>
<dbReference type="PANTHER" id="PTHR13887">
    <property type="entry name" value="GLUTATHIONE S-TRANSFERASE KAPPA"/>
    <property type="match status" value="1"/>
</dbReference>
<sequence length="232" mass="26445">MNQTHKTVFIITSLTILAAFFLFALFFNVTSQDGQITPVDKNTEAQQAQLSFDPLITPARVIYESYINASDVVRGNQQAALSLLVFGDFECAYCQEFYSNLNEVWPDYSGRVRLVWKDFPNPSHLNARSAAMAARCADEQGYFWEYYDSLFENQSLLSRELYNMIALDLELDLPRFNQCLDTKKTAEKVGEGMTQGQELGVDATPYIFIGNRVFDYALSADELRQILDEELD</sequence>
<dbReference type="Proteomes" id="UP000179136">
    <property type="component" value="Unassembled WGS sequence"/>
</dbReference>
<dbReference type="Pfam" id="PF13462">
    <property type="entry name" value="Thioredoxin_4"/>
    <property type="match status" value="1"/>
</dbReference>
<keyword evidence="3" id="KW-0560">Oxidoreductase</keyword>
<evidence type="ECO:0000259" key="7">
    <source>
        <dbReference type="PROSITE" id="PS51352"/>
    </source>
</evidence>
<dbReference type="AlphaFoldDB" id="A0A1F6FMP2"/>
<comment type="similarity">
    <text evidence="1">Belongs to the thioredoxin family. DsbA subfamily.</text>
</comment>
<evidence type="ECO:0000313" key="9">
    <source>
        <dbReference type="Proteomes" id="UP000179136"/>
    </source>
</evidence>
<dbReference type="PROSITE" id="PS51352">
    <property type="entry name" value="THIOREDOXIN_2"/>
    <property type="match status" value="1"/>
</dbReference>
<proteinExistence type="inferred from homology"/>
<dbReference type="InterPro" id="IPR013766">
    <property type="entry name" value="Thioredoxin_domain"/>
</dbReference>
<evidence type="ECO:0000256" key="4">
    <source>
        <dbReference type="ARBA" id="ARBA00023157"/>
    </source>
</evidence>
<accession>A0A1F6FMP2</accession>
<evidence type="ECO:0000256" key="6">
    <source>
        <dbReference type="SAM" id="Phobius"/>
    </source>
</evidence>
<protein>
    <recommendedName>
        <fullName evidence="7">Thioredoxin domain-containing protein</fullName>
    </recommendedName>
</protein>
<comment type="caution">
    <text evidence="8">The sequence shown here is derived from an EMBL/GenBank/DDBJ whole genome shotgun (WGS) entry which is preliminary data.</text>
</comment>
<reference evidence="8 9" key="1">
    <citation type="journal article" date="2016" name="Nat. Commun.">
        <title>Thousands of microbial genomes shed light on interconnected biogeochemical processes in an aquifer system.</title>
        <authorList>
            <person name="Anantharaman K."/>
            <person name="Brown C.T."/>
            <person name="Hug L.A."/>
            <person name="Sharon I."/>
            <person name="Castelle C.J."/>
            <person name="Probst A.J."/>
            <person name="Thomas B.C."/>
            <person name="Singh A."/>
            <person name="Wilkins M.J."/>
            <person name="Karaoz U."/>
            <person name="Brodie E.L."/>
            <person name="Williams K.H."/>
            <person name="Hubbard S.S."/>
            <person name="Banfield J.F."/>
        </authorList>
    </citation>
    <scope>NUCLEOTIDE SEQUENCE [LARGE SCALE GENOMIC DNA]</scope>
</reference>
<evidence type="ECO:0000256" key="1">
    <source>
        <dbReference type="ARBA" id="ARBA00005791"/>
    </source>
</evidence>
<dbReference type="EMBL" id="MFMW01000021">
    <property type="protein sequence ID" value="OGG87122.1"/>
    <property type="molecule type" value="Genomic_DNA"/>
</dbReference>
<dbReference type="PANTHER" id="PTHR13887:SF14">
    <property type="entry name" value="DISULFIDE BOND FORMATION PROTEIN D"/>
    <property type="match status" value="1"/>
</dbReference>
<dbReference type="Gene3D" id="3.40.30.10">
    <property type="entry name" value="Glutaredoxin"/>
    <property type="match status" value="1"/>
</dbReference>